<comment type="caution">
    <text evidence="1">The sequence shown here is derived from an EMBL/GenBank/DDBJ whole genome shotgun (WGS) entry which is preliminary data.</text>
</comment>
<sequence length="88" mass="9789">MCDIFLEGALFIAELHQRQHAFVARIDFEDWFCGFVESTGGIEKLLELAVRAVLGRDQTVGAFGQAVGGPATAWMNTTQGRRCSAWRR</sequence>
<protein>
    <submittedName>
        <fullName evidence="1">Uncharacterized protein</fullName>
    </submittedName>
</protein>
<keyword evidence="2" id="KW-1185">Reference proteome</keyword>
<evidence type="ECO:0000313" key="2">
    <source>
        <dbReference type="Proteomes" id="UP000317122"/>
    </source>
</evidence>
<organism evidence="1 2">
    <name type="scientific">Mesorhizobium tianshanense</name>
    <dbReference type="NCBI Taxonomy" id="39844"/>
    <lineage>
        <taxon>Bacteria</taxon>
        <taxon>Pseudomonadati</taxon>
        <taxon>Pseudomonadota</taxon>
        <taxon>Alphaproteobacteria</taxon>
        <taxon>Hyphomicrobiales</taxon>
        <taxon>Phyllobacteriaceae</taxon>
        <taxon>Mesorhizobium</taxon>
    </lineage>
</organism>
<dbReference type="EMBL" id="VLKT01000064">
    <property type="protein sequence ID" value="TWI22795.1"/>
    <property type="molecule type" value="Genomic_DNA"/>
</dbReference>
<name>A0A562MS73_9HYPH</name>
<accession>A0A562MS73</accession>
<gene>
    <name evidence="1" type="ORF">IQ26_06599</name>
</gene>
<dbReference type="AlphaFoldDB" id="A0A562MS73"/>
<evidence type="ECO:0000313" key="1">
    <source>
        <dbReference type="EMBL" id="TWI22795.1"/>
    </source>
</evidence>
<dbReference type="Proteomes" id="UP000317122">
    <property type="component" value="Unassembled WGS sequence"/>
</dbReference>
<proteinExistence type="predicted"/>
<reference evidence="1 2" key="1">
    <citation type="journal article" date="2015" name="Stand. Genomic Sci.">
        <title>Genomic Encyclopedia of Bacterial and Archaeal Type Strains, Phase III: the genomes of soil and plant-associated and newly described type strains.</title>
        <authorList>
            <person name="Whitman W.B."/>
            <person name="Woyke T."/>
            <person name="Klenk H.P."/>
            <person name="Zhou Y."/>
            <person name="Lilburn T.G."/>
            <person name="Beck B.J."/>
            <person name="De Vos P."/>
            <person name="Vandamme P."/>
            <person name="Eisen J.A."/>
            <person name="Garrity G."/>
            <person name="Hugenholtz P."/>
            <person name="Kyrpides N.C."/>
        </authorList>
    </citation>
    <scope>NUCLEOTIDE SEQUENCE [LARGE SCALE GENOMIC DNA]</scope>
    <source>
        <strain evidence="1 2">CGMCC 1.2546</strain>
    </source>
</reference>